<feature type="transmembrane region" description="Helical" evidence="1">
    <location>
        <begin position="117"/>
        <end position="141"/>
    </location>
</feature>
<dbReference type="PIRSF" id="PIRSF033239">
    <property type="entry name" value="ExoD"/>
    <property type="match status" value="1"/>
</dbReference>
<dbReference type="AlphaFoldDB" id="A0A7W8DE56"/>
<dbReference type="Proteomes" id="UP000519004">
    <property type="component" value="Unassembled WGS sequence"/>
</dbReference>
<evidence type="ECO:0008006" key="4">
    <source>
        <dbReference type="Google" id="ProtNLM"/>
    </source>
</evidence>
<feature type="transmembrane region" description="Helical" evidence="1">
    <location>
        <begin position="173"/>
        <end position="196"/>
    </location>
</feature>
<keyword evidence="1" id="KW-0812">Transmembrane</keyword>
<dbReference type="EMBL" id="JACHHX010000006">
    <property type="protein sequence ID" value="MBB5015289.1"/>
    <property type="molecule type" value="Genomic_DNA"/>
</dbReference>
<organism evidence="2 3">
    <name type="scientific">Rehaibacterium terrae</name>
    <dbReference type="NCBI Taxonomy" id="1341696"/>
    <lineage>
        <taxon>Bacteria</taxon>
        <taxon>Pseudomonadati</taxon>
        <taxon>Pseudomonadota</taxon>
        <taxon>Gammaproteobacteria</taxon>
        <taxon>Lysobacterales</taxon>
        <taxon>Lysobacteraceae</taxon>
        <taxon>Rehaibacterium</taxon>
    </lineage>
</organism>
<name>A0A7W8DE56_9GAMM</name>
<dbReference type="RefSeq" id="WP_183947935.1">
    <property type="nucleotide sequence ID" value="NZ_JACHHX010000006.1"/>
</dbReference>
<feature type="transmembrane region" description="Helical" evidence="1">
    <location>
        <begin position="147"/>
        <end position="164"/>
    </location>
</feature>
<protein>
    <recommendedName>
        <fullName evidence="4">Exopolysaccharide biosynthesis protein</fullName>
    </recommendedName>
</protein>
<keyword evidence="1" id="KW-1133">Transmembrane helix</keyword>
<evidence type="ECO:0000313" key="3">
    <source>
        <dbReference type="Proteomes" id="UP000519004"/>
    </source>
</evidence>
<accession>A0A7W8DE56</accession>
<evidence type="ECO:0000313" key="2">
    <source>
        <dbReference type="EMBL" id="MBB5015289.1"/>
    </source>
</evidence>
<gene>
    <name evidence="2" type="ORF">HNQ58_001175</name>
</gene>
<evidence type="ECO:0000256" key="1">
    <source>
        <dbReference type="SAM" id="Phobius"/>
    </source>
</evidence>
<proteinExistence type="predicted"/>
<dbReference type="PANTHER" id="PTHR41795">
    <property type="entry name" value="EXOPOLYSACCHARIDE SYNTHESIS PROTEIN"/>
    <property type="match status" value="1"/>
</dbReference>
<dbReference type="Pfam" id="PF06055">
    <property type="entry name" value="ExoD"/>
    <property type="match status" value="1"/>
</dbReference>
<feature type="transmembrane region" description="Helical" evidence="1">
    <location>
        <begin position="37"/>
        <end position="53"/>
    </location>
</feature>
<sequence>MRPRHPTTLDLLRETARGEPADSLALADLLQRFRERAFGVLLLAATLPAFIPLPLGVGAIAGPLVMLVGLQLLLAFHQPWLPRGLRTRGPQRETVARFLRRSEPLLRRLERLVRPRWEVLVTHPLALCLTGALLLALGFLLALPIPFTNYPFGLLLLLYSVALIERDGLLLSVAWLLGGGVIGVFLLASEAAAGWVGRMLA</sequence>
<keyword evidence="3" id="KW-1185">Reference proteome</keyword>
<reference evidence="2 3" key="1">
    <citation type="submission" date="2020-08" db="EMBL/GenBank/DDBJ databases">
        <title>Genomic Encyclopedia of Type Strains, Phase IV (KMG-IV): sequencing the most valuable type-strain genomes for metagenomic binning, comparative biology and taxonomic classification.</title>
        <authorList>
            <person name="Goeker M."/>
        </authorList>
    </citation>
    <scope>NUCLEOTIDE SEQUENCE [LARGE SCALE GENOMIC DNA]</scope>
    <source>
        <strain evidence="2 3">DSM 25897</strain>
    </source>
</reference>
<dbReference type="PANTHER" id="PTHR41795:SF1">
    <property type="entry name" value="EXOPOLYSACCHARIDE SYNTHESIS PROTEIN"/>
    <property type="match status" value="1"/>
</dbReference>
<dbReference type="InterPro" id="IPR010331">
    <property type="entry name" value="ExoD"/>
</dbReference>
<keyword evidence="1" id="KW-0472">Membrane</keyword>
<comment type="caution">
    <text evidence="2">The sequence shown here is derived from an EMBL/GenBank/DDBJ whole genome shotgun (WGS) entry which is preliminary data.</text>
</comment>